<dbReference type="InterPro" id="IPR048517">
    <property type="entry name" value="DENR_N"/>
</dbReference>
<dbReference type="OrthoDB" id="277199at2759"/>
<dbReference type="Gene3D" id="3.30.780.10">
    <property type="entry name" value="SUI1-like domain"/>
    <property type="match status" value="1"/>
</dbReference>
<evidence type="ECO:0000313" key="4">
    <source>
        <dbReference type="EMBL" id="SBT01039.1"/>
    </source>
</evidence>
<dbReference type="CDD" id="cd11607">
    <property type="entry name" value="DENR_C"/>
    <property type="match status" value="1"/>
</dbReference>
<evidence type="ECO:0000259" key="3">
    <source>
        <dbReference type="PROSITE" id="PS50296"/>
    </source>
</evidence>
<dbReference type="KEGG" id="pmal:PMUG01_14042600"/>
<feature type="compositionally biased region" description="Polar residues" evidence="2">
    <location>
        <begin position="51"/>
        <end position="62"/>
    </location>
</feature>
<dbReference type="VEuPathDB" id="PlasmoDB:PmUG01_14042600"/>
<sequence>MEELQEQFDKIKLTSDAEVDLEEPEKISHRKLRLMKMKNKKEEKKLKKQNFKGSSNNKISLANNKDSNDNNYSDKKSSNKQNEENINDIEDDVKHNNTDKQDYLGENTSLQSKKKYEVVNVEYCKVCTMPYEYCEYGNAFNECKEMNKEKFSYDIVSNNAESSSKRKTKEAPQNTTQKITIQRKTRARKKVVTVVTGLHQYVKLEKIAKIFSRFYACGSSVIKGTDNNPDQIDIQGDVEHNIIDVIMKNCPELTEDCFVILPPK</sequence>
<dbReference type="InterPro" id="IPR036877">
    <property type="entry name" value="SUI1_dom_sf"/>
</dbReference>
<feature type="domain" description="SUI1" evidence="3">
    <location>
        <begin position="179"/>
        <end position="250"/>
    </location>
</feature>
<evidence type="ECO:0000256" key="2">
    <source>
        <dbReference type="SAM" id="MobiDB-lite"/>
    </source>
</evidence>
<evidence type="ECO:0000313" key="6">
    <source>
        <dbReference type="Proteomes" id="UP000078597"/>
    </source>
</evidence>
<dbReference type="InterPro" id="IPR050318">
    <property type="entry name" value="DENR/SUI1_TIF"/>
</dbReference>
<name>A0A1A8X8V6_PLAMA</name>
<dbReference type="OMA" id="WRKRFSC"/>
<protein>
    <submittedName>
        <fullName evidence="4">Translation initiation factor SUI1, putative</fullName>
    </submittedName>
</protein>
<feature type="compositionally biased region" description="Basic residues" evidence="2">
    <location>
        <begin position="28"/>
        <end position="39"/>
    </location>
</feature>
<keyword evidence="4" id="KW-0396">Initiation factor</keyword>
<dbReference type="Pfam" id="PF01253">
    <property type="entry name" value="SUI1"/>
    <property type="match status" value="1"/>
</dbReference>
<keyword evidence="7" id="KW-1185">Reference proteome</keyword>
<gene>
    <name evidence="5" type="primary">PmUG01_14042600</name>
    <name evidence="4" type="ORF">PMALA_079470</name>
    <name evidence="5" type="ORF">PMUG01_14042600</name>
</gene>
<dbReference type="PANTHER" id="PTHR12789">
    <property type="entry name" value="DENSITY-REGULATED PROTEIN HOMOLOG"/>
    <property type="match status" value="1"/>
</dbReference>
<reference evidence="4" key="1">
    <citation type="submission" date="2016-05" db="EMBL/GenBank/DDBJ databases">
        <authorList>
            <person name="Lavstsen T."/>
            <person name="Jespersen J.S."/>
        </authorList>
    </citation>
    <scope>NUCLEOTIDE SEQUENCE [LARGE SCALE GENOMIC DNA]</scope>
</reference>
<dbReference type="InterPro" id="IPR046447">
    <property type="entry name" value="DENR_C"/>
</dbReference>
<reference evidence="6" key="2">
    <citation type="submission" date="2016-05" db="EMBL/GenBank/DDBJ databases">
        <authorList>
            <person name="Naeem Raeece"/>
        </authorList>
    </citation>
    <scope>NUCLEOTIDE SEQUENCE [LARGE SCALE GENOMIC DNA]</scope>
</reference>
<reference evidence="5 7" key="3">
    <citation type="submission" date="2016-06" db="EMBL/GenBank/DDBJ databases">
        <authorList>
            <consortium name="Pathogen Informatics"/>
        </authorList>
    </citation>
    <scope>NUCLEOTIDE SEQUENCE [LARGE SCALE GENOMIC DNA]</scope>
</reference>
<dbReference type="PROSITE" id="PS50296">
    <property type="entry name" value="SUI1"/>
    <property type="match status" value="1"/>
</dbReference>
<feature type="compositionally biased region" description="Basic and acidic residues" evidence="2">
    <location>
        <begin position="66"/>
        <end position="83"/>
    </location>
</feature>
<accession>A0A1A8X8V6</accession>
<organism evidence="4 6">
    <name type="scientific">Plasmodium malariae</name>
    <dbReference type="NCBI Taxonomy" id="5858"/>
    <lineage>
        <taxon>Eukaryota</taxon>
        <taxon>Sar</taxon>
        <taxon>Alveolata</taxon>
        <taxon>Apicomplexa</taxon>
        <taxon>Aconoidasida</taxon>
        <taxon>Haemosporida</taxon>
        <taxon>Plasmodiidae</taxon>
        <taxon>Plasmodium</taxon>
        <taxon>Plasmodium (Plasmodium)</taxon>
    </lineage>
</organism>
<dbReference type="Proteomes" id="UP000078597">
    <property type="component" value="Unassembled WGS sequence"/>
</dbReference>
<dbReference type="Proteomes" id="UP000219813">
    <property type="component" value="Chromosome 14"/>
</dbReference>
<dbReference type="RefSeq" id="XP_028864323.1">
    <property type="nucleotide sequence ID" value="XM_029007989.1"/>
</dbReference>
<dbReference type="GO" id="GO:0003743">
    <property type="term" value="F:translation initiation factor activity"/>
    <property type="evidence" value="ECO:0007669"/>
    <property type="project" value="UniProtKB-KW"/>
</dbReference>
<dbReference type="Pfam" id="PF21023">
    <property type="entry name" value="DENR_N"/>
    <property type="match status" value="1"/>
</dbReference>
<evidence type="ECO:0000256" key="1">
    <source>
        <dbReference type="ARBA" id="ARBA00007514"/>
    </source>
</evidence>
<dbReference type="InterPro" id="IPR001950">
    <property type="entry name" value="SUI1"/>
</dbReference>
<dbReference type="GO" id="GO:0003729">
    <property type="term" value="F:mRNA binding"/>
    <property type="evidence" value="ECO:0007669"/>
    <property type="project" value="TreeGrafter"/>
</dbReference>
<dbReference type="EMBL" id="LT594635">
    <property type="protein sequence ID" value="SCP03369.1"/>
    <property type="molecule type" value="Genomic_DNA"/>
</dbReference>
<dbReference type="GO" id="GO:0002188">
    <property type="term" value="P:translation reinitiation"/>
    <property type="evidence" value="ECO:0007669"/>
    <property type="project" value="TreeGrafter"/>
</dbReference>
<dbReference type="SUPFAM" id="SSF55159">
    <property type="entry name" value="eIF1-like"/>
    <property type="match status" value="1"/>
</dbReference>
<proteinExistence type="inferred from homology"/>
<comment type="similarity">
    <text evidence="1">Belongs to the DENR family.</text>
</comment>
<feature type="compositionally biased region" description="Basic and acidic residues" evidence="2">
    <location>
        <begin position="92"/>
        <end position="103"/>
    </location>
</feature>
<evidence type="ECO:0000313" key="5">
    <source>
        <dbReference type="EMBL" id="SCP03369.1"/>
    </source>
</evidence>
<dbReference type="GO" id="GO:0001731">
    <property type="term" value="P:formation of translation preinitiation complex"/>
    <property type="evidence" value="ECO:0007669"/>
    <property type="project" value="TreeGrafter"/>
</dbReference>
<dbReference type="AlphaFoldDB" id="A0A1A8X8V6"/>
<dbReference type="GeneID" id="39871737"/>
<dbReference type="PANTHER" id="PTHR12789:SF0">
    <property type="entry name" value="DENSITY-REGULATED PROTEIN"/>
    <property type="match status" value="1"/>
</dbReference>
<feature type="region of interest" description="Disordered" evidence="2">
    <location>
        <begin position="1"/>
        <end position="106"/>
    </location>
</feature>
<evidence type="ECO:0000313" key="7">
    <source>
        <dbReference type="Proteomes" id="UP000219813"/>
    </source>
</evidence>
<dbReference type="EMBL" id="FLQW01006781">
    <property type="protein sequence ID" value="SBT01039.1"/>
    <property type="molecule type" value="Genomic_DNA"/>
</dbReference>
<keyword evidence="4" id="KW-0648">Protein biosynthesis</keyword>